<dbReference type="AlphaFoldDB" id="A0A194AM13"/>
<dbReference type="GO" id="GO:0008289">
    <property type="term" value="F:lipid binding"/>
    <property type="evidence" value="ECO:0007669"/>
    <property type="project" value="UniProtKB-KW"/>
</dbReference>
<dbReference type="PANTHER" id="PTHR11955">
    <property type="entry name" value="FATTY ACID BINDING PROTEIN"/>
    <property type="match status" value="1"/>
</dbReference>
<sequence>MASLNGTWKLIKIEKFEEFMKAIDVNEENIQKGLKLLTPENDIKQEISVEGDKVCIKTVTPLSTQEHKGNIGQEFDQPGWDGRPVKAIFTLDGDKLVENLSGPYTASNTRYIKDGNLIMEQKCGSVTSTRTYSKC</sequence>
<proteinExistence type="inferred from homology"/>
<evidence type="ECO:0000259" key="3">
    <source>
        <dbReference type="Pfam" id="PF00061"/>
    </source>
</evidence>
<organism evidence="4">
    <name type="scientific">Pinctada fucata</name>
    <name type="common">Akoya pearl oyster</name>
    <name type="synonym">Pinctada imbricata fucata</name>
    <dbReference type="NCBI Taxonomy" id="50426"/>
    <lineage>
        <taxon>Eukaryota</taxon>
        <taxon>Metazoa</taxon>
        <taxon>Spiralia</taxon>
        <taxon>Lophotrochozoa</taxon>
        <taxon>Mollusca</taxon>
        <taxon>Bivalvia</taxon>
        <taxon>Autobranchia</taxon>
        <taxon>Pteriomorphia</taxon>
        <taxon>Pterioida</taxon>
        <taxon>Pterioidea</taxon>
        <taxon>Pteriidae</taxon>
        <taxon>Pinctada</taxon>
    </lineage>
</organism>
<dbReference type="PRINTS" id="PR00178">
    <property type="entry name" value="FATTYACIDBP"/>
</dbReference>
<protein>
    <submittedName>
        <fullName evidence="4">Putative neurofilament heavy polypeptide-like protein</fullName>
    </submittedName>
</protein>
<accession>A0A194AM13</accession>
<dbReference type="InterPro" id="IPR000566">
    <property type="entry name" value="Lipocln_cytosolic_FA-bd_dom"/>
</dbReference>
<dbReference type="InterPro" id="IPR012674">
    <property type="entry name" value="Calycin"/>
</dbReference>
<evidence type="ECO:0000313" key="4">
    <source>
        <dbReference type="EMBL" id="JAS03263.1"/>
    </source>
</evidence>
<evidence type="ECO:0000256" key="2">
    <source>
        <dbReference type="ARBA" id="ARBA00023121"/>
    </source>
</evidence>
<dbReference type="InterPro" id="IPR000463">
    <property type="entry name" value="Fatty_acid-bd"/>
</dbReference>
<keyword evidence="2" id="KW-0446">Lipid-binding</keyword>
<dbReference type="EMBL" id="GELH01001010">
    <property type="protein sequence ID" value="JAS03262.1"/>
    <property type="molecule type" value="Transcribed_RNA"/>
</dbReference>
<dbReference type="Gene3D" id="2.40.128.20">
    <property type="match status" value="1"/>
</dbReference>
<dbReference type="SUPFAM" id="SSF50814">
    <property type="entry name" value="Lipocalins"/>
    <property type="match status" value="1"/>
</dbReference>
<evidence type="ECO:0000256" key="1">
    <source>
        <dbReference type="ARBA" id="ARBA00008390"/>
    </source>
</evidence>
<feature type="domain" description="Lipocalin/cytosolic fatty-acid binding" evidence="3">
    <location>
        <begin position="5"/>
        <end position="133"/>
    </location>
</feature>
<comment type="similarity">
    <text evidence="1">Belongs to the calycin superfamily. Fatty-acid binding protein (FABP) family.</text>
</comment>
<dbReference type="CDD" id="cd00742">
    <property type="entry name" value="FABP"/>
    <property type="match status" value="1"/>
</dbReference>
<dbReference type="Pfam" id="PF00061">
    <property type="entry name" value="Lipocalin"/>
    <property type="match status" value="1"/>
</dbReference>
<reference evidence="4" key="1">
    <citation type="submission" date="2016-03" db="EMBL/GenBank/DDBJ databases">
        <authorList>
            <person name="Ploux O."/>
        </authorList>
    </citation>
    <scope>NUCLEOTIDE SEQUENCE</scope>
    <source>
        <tissue evidence="4">Mantle</tissue>
    </source>
</reference>
<dbReference type="InterPro" id="IPR031259">
    <property type="entry name" value="ILBP"/>
</dbReference>
<dbReference type="EMBL" id="GELH01001009">
    <property type="protein sequence ID" value="JAS03263.1"/>
    <property type="molecule type" value="Transcribed_RNA"/>
</dbReference>
<name>A0A194AM13_PINFU</name>